<feature type="domain" description="C2H2-type" evidence="7">
    <location>
        <begin position="26"/>
        <end position="53"/>
    </location>
</feature>
<keyword evidence="1" id="KW-0479">Metal-binding</keyword>
<dbReference type="PANTHER" id="PTHR23234">
    <property type="entry name" value="ZNF44 PROTEIN"/>
    <property type="match status" value="1"/>
</dbReference>
<feature type="compositionally biased region" description="Polar residues" evidence="5">
    <location>
        <begin position="522"/>
        <end position="533"/>
    </location>
</feature>
<dbReference type="Pfam" id="PF00505">
    <property type="entry name" value="HMG_box"/>
    <property type="match status" value="1"/>
</dbReference>
<keyword evidence="4" id="KW-0238">DNA-binding</keyword>
<evidence type="ECO:0000256" key="3">
    <source>
        <dbReference type="PROSITE-ProRule" id="PRU00042"/>
    </source>
</evidence>
<feature type="region of interest" description="Disordered" evidence="5">
    <location>
        <begin position="490"/>
        <end position="543"/>
    </location>
</feature>
<dbReference type="InterPro" id="IPR036236">
    <property type="entry name" value="Znf_C2H2_sf"/>
</dbReference>
<proteinExistence type="predicted"/>
<dbReference type="PROSITE" id="PS50157">
    <property type="entry name" value="ZINC_FINGER_C2H2_2"/>
    <property type="match status" value="4"/>
</dbReference>
<keyword evidence="2" id="KW-0677">Repeat</keyword>
<feature type="compositionally biased region" description="Low complexity" evidence="5">
    <location>
        <begin position="494"/>
        <end position="521"/>
    </location>
</feature>
<feature type="compositionally biased region" description="Polar residues" evidence="5">
    <location>
        <begin position="582"/>
        <end position="600"/>
    </location>
</feature>
<feature type="compositionally biased region" description="Basic and acidic residues" evidence="5">
    <location>
        <begin position="110"/>
        <end position="123"/>
    </location>
</feature>
<keyword evidence="4" id="KW-0539">Nucleus</keyword>
<dbReference type="SUPFAM" id="SSF57667">
    <property type="entry name" value="beta-beta-alpha zinc fingers"/>
    <property type="match status" value="2"/>
</dbReference>
<comment type="caution">
    <text evidence="8">The sequence shown here is derived from an EMBL/GenBank/DDBJ whole genome shotgun (WGS) entry which is preliminary data.</text>
</comment>
<dbReference type="InterPro" id="IPR050758">
    <property type="entry name" value="Znf_C2H2-type"/>
</dbReference>
<evidence type="ECO:0000313" key="8">
    <source>
        <dbReference type="EMBL" id="KAJ8306953.1"/>
    </source>
</evidence>
<feature type="region of interest" description="Disordered" evidence="5">
    <location>
        <begin position="65"/>
        <end position="149"/>
    </location>
</feature>
<evidence type="ECO:0000256" key="2">
    <source>
        <dbReference type="ARBA" id="ARBA00022737"/>
    </source>
</evidence>
<dbReference type="EMBL" id="JARBDR010000793">
    <property type="protein sequence ID" value="KAJ8306953.1"/>
    <property type="molecule type" value="Genomic_DNA"/>
</dbReference>
<dbReference type="PROSITE" id="PS00028">
    <property type="entry name" value="ZINC_FINGER_C2H2_1"/>
    <property type="match status" value="3"/>
</dbReference>
<dbReference type="SMART" id="SM00355">
    <property type="entry name" value="ZnF_C2H2"/>
    <property type="match status" value="4"/>
</dbReference>
<feature type="DNA-binding region" description="HMG box" evidence="4">
    <location>
        <begin position="677"/>
        <end position="734"/>
    </location>
</feature>
<evidence type="ECO:0000259" key="6">
    <source>
        <dbReference type="PROSITE" id="PS50118"/>
    </source>
</evidence>
<dbReference type="Gene3D" id="3.30.160.60">
    <property type="entry name" value="Classic Zinc Finger"/>
    <property type="match status" value="3"/>
</dbReference>
<dbReference type="Pfam" id="PF00096">
    <property type="entry name" value="zf-C2H2"/>
    <property type="match status" value="1"/>
</dbReference>
<organism evidence="8 9">
    <name type="scientific">Tegillarca granosa</name>
    <name type="common">Malaysian cockle</name>
    <name type="synonym">Anadara granosa</name>
    <dbReference type="NCBI Taxonomy" id="220873"/>
    <lineage>
        <taxon>Eukaryota</taxon>
        <taxon>Metazoa</taxon>
        <taxon>Spiralia</taxon>
        <taxon>Lophotrochozoa</taxon>
        <taxon>Mollusca</taxon>
        <taxon>Bivalvia</taxon>
        <taxon>Autobranchia</taxon>
        <taxon>Pteriomorphia</taxon>
        <taxon>Arcoida</taxon>
        <taxon>Arcoidea</taxon>
        <taxon>Arcidae</taxon>
        <taxon>Tegillarca</taxon>
    </lineage>
</organism>
<accession>A0ABQ9ENZ0</accession>
<reference evidence="8 9" key="1">
    <citation type="submission" date="2022-12" db="EMBL/GenBank/DDBJ databases">
        <title>Chromosome-level genome of Tegillarca granosa.</title>
        <authorList>
            <person name="Kim J."/>
        </authorList>
    </citation>
    <scope>NUCLEOTIDE SEQUENCE [LARGE SCALE GENOMIC DNA]</scope>
    <source>
        <strain evidence="8">Teg-2019</strain>
        <tissue evidence="8">Adductor muscle</tissue>
    </source>
</reference>
<feature type="domain" description="C2H2-type" evidence="7">
    <location>
        <begin position="54"/>
        <end position="82"/>
    </location>
</feature>
<dbReference type="SUPFAM" id="SSF47095">
    <property type="entry name" value="HMG-box"/>
    <property type="match status" value="1"/>
</dbReference>
<evidence type="ECO:0000256" key="1">
    <source>
        <dbReference type="ARBA" id="ARBA00022723"/>
    </source>
</evidence>
<evidence type="ECO:0000259" key="7">
    <source>
        <dbReference type="PROSITE" id="PS50157"/>
    </source>
</evidence>
<feature type="region of interest" description="Disordered" evidence="5">
    <location>
        <begin position="571"/>
        <end position="600"/>
    </location>
</feature>
<keyword evidence="3" id="KW-0862">Zinc</keyword>
<dbReference type="PANTHER" id="PTHR23234:SF10">
    <property type="entry name" value="RIKEN CDNA 6720489N17 GENE-RELATED"/>
    <property type="match status" value="1"/>
</dbReference>
<feature type="domain" description="C2H2-type" evidence="7">
    <location>
        <begin position="266"/>
        <end position="293"/>
    </location>
</feature>
<feature type="compositionally biased region" description="Polar residues" evidence="5">
    <location>
        <begin position="65"/>
        <end position="109"/>
    </location>
</feature>
<dbReference type="InterPro" id="IPR013087">
    <property type="entry name" value="Znf_C2H2_type"/>
</dbReference>
<dbReference type="Proteomes" id="UP001217089">
    <property type="component" value="Unassembled WGS sequence"/>
</dbReference>
<sequence>MHDYYVVFVTEKKRKKRVPQTDARRFHCDNCHKSFKHKHHLREHMHLHTGEQPFECKTCGRKFSHSGSLSQHRQRSCSSGTPCQTRQRNSNAKTGNSRKSSSPRLNTNVTDHKIDEDMKKSPQENEVSPPVTKSKKAVSPRSNLSDQKRSMEYIDIKTESFSSPVKSVGRFVAGETHTVSPDSVMYKSGLKSHDIPVTLKQPDMSSDGVNYMTLDSSVTESLDVKPLVKTEGNSFIQHPSDFLSKICPEQSSVVKTEKVIIKQEEHVCLVCKKTFSGAQCLHVHMRMHTRSEMPFWCEVCSQGFPQNIQLQCHLGSEEHQRKQAQKLQESSALGTAISTVVSAEPPLPTVTSVQSENAEPTELSFSKPVLSQMINTPSWDMFTSKSTTSLPSISELMSSVTTHSSRKKETMSLAQQSVISDRILMSGNSDSSYSSGLQLMSSAPDEVIQQCTPKIHLYDPNAPSLSNDKLPMMQQIELSQNQAKLKLVSSENLTNASPTSSTSPVSSNIQQSSTIIQSQHSYLPQPSFSQHSPGQAAAPSSYGTYPAMNQVTTTEQDSALKALCSFTEKPIPSDESLAGVTGNDNSILTEQKNPSPEASGETSVVYNYAQSWNGWNNWNGAYPMYGAPGQTQNWNGSFVVPMASSWQGYPETNTNGGVPTSASSGSQMNSGIPTNTEQKVWNSVKSSNPNLSVGEMNRLIGQMWRGLPEDEKNQFLEDYSVEKEKYKVEYEKFRSSPEFQIWLASNIDKNSNSKAEQLEDRQDYRQFIVKAT</sequence>
<protein>
    <submittedName>
        <fullName evidence="8">Uncharacterized protein</fullName>
    </submittedName>
</protein>
<evidence type="ECO:0000313" key="9">
    <source>
        <dbReference type="Proteomes" id="UP001217089"/>
    </source>
</evidence>
<dbReference type="SMART" id="SM00398">
    <property type="entry name" value="HMG"/>
    <property type="match status" value="1"/>
</dbReference>
<dbReference type="PROSITE" id="PS50118">
    <property type="entry name" value="HMG_BOX_2"/>
    <property type="match status" value="1"/>
</dbReference>
<evidence type="ECO:0000256" key="5">
    <source>
        <dbReference type="SAM" id="MobiDB-lite"/>
    </source>
</evidence>
<name>A0ABQ9ENZ0_TEGGR</name>
<gene>
    <name evidence="8" type="ORF">KUTeg_015037</name>
</gene>
<evidence type="ECO:0000256" key="4">
    <source>
        <dbReference type="PROSITE-ProRule" id="PRU00267"/>
    </source>
</evidence>
<keyword evidence="9" id="KW-1185">Reference proteome</keyword>
<dbReference type="InterPro" id="IPR009071">
    <property type="entry name" value="HMG_box_dom"/>
</dbReference>
<dbReference type="Gene3D" id="1.10.30.10">
    <property type="entry name" value="High mobility group box domain"/>
    <property type="match status" value="1"/>
</dbReference>
<dbReference type="InterPro" id="IPR036910">
    <property type="entry name" value="HMG_box_dom_sf"/>
</dbReference>
<keyword evidence="3" id="KW-0863">Zinc-finger</keyword>
<feature type="domain" description="HMG box" evidence="6">
    <location>
        <begin position="677"/>
        <end position="734"/>
    </location>
</feature>
<feature type="domain" description="C2H2-type" evidence="7">
    <location>
        <begin position="295"/>
        <end position="324"/>
    </location>
</feature>